<evidence type="ECO:0000313" key="3">
    <source>
        <dbReference type="Proteomes" id="UP000663846"/>
    </source>
</evidence>
<accession>A0A8H2X1H5</accession>
<evidence type="ECO:0008006" key="4">
    <source>
        <dbReference type="Google" id="ProtNLM"/>
    </source>
</evidence>
<sequence>MLGMGDVFQGTKSQPTTEKSPDLSYEIIGLIADFLFELKLSSHSGNTESDTICCVKPKWRHVVGFMNASSQLHRIGLERWVAVLTIRTSQDLEVATSFSPYIRELIFDIAPFLPLDNSVWSRFPKLRAISVDCHEDVQPVSGTHRFAYRDVVATLPQTLRYLETRHAHGPDVNVIACAKRDCPNLESLRLGRCTAFNRIPACQFWRSFPFEHDSYFSCEGSDSYAHSLADELAPLRSLRLLRLGIYLMPSTAVLAHRCFHIHEQPAPPQINWQAALTPMLPDTVDPQPQPQSPQASDLIALLHQAPEEKDLTSANRILKEVIPNLDRVEWMDWFTSKHLGVCSV</sequence>
<comment type="caution">
    <text evidence="2">The sequence shown here is derived from an EMBL/GenBank/DDBJ whole genome shotgun (WGS) entry which is preliminary data.</text>
</comment>
<reference evidence="2" key="1">
    <citation type="submission" date="2021-01" db="EMBL/GenBank/DDBJ databases">
        <authorList>
            <person name="Kaushik A."/>
        </authorList>
    </citation>
    <scope>NUCLEOTIDE SEQUENCE</scope>
    <source>
        <strain evidence="2">AG1-1C</strain>
    </source>
</reference>
<dbReference type="AlphaFoldDB" id="A0A8H2X1H5"/>
<evidence type="ECO:0000256" key="1">
    <source>
        <dbReference type="SAM" id="MobiDB-lite"/>
    </source>
</evidence>
<name>A0A8H2X1H5_9AGAM</name>
<dbReference type="EMBL" id="CAJMWS010000312">
    <property type="protein sequence ID" value="CAE6410990.1"/>
    <property type="molecule type" value="Genomic_DNA"/>
</dbReference>
<protein>
    <recommendedName>
        <fullName evidence="4">F-box domain-containing protein</fullName>
    </recommendedName>
</protein>
<organism evidence="2 3">
    <name type="scientific">Rhizoctonia solani</name>
    <dbReference type="NCBI Taxonomy" id="456999"/>
    <lineage>
        <taxon>Eukaryota</taxon>
        <taxon>Fungi</taxon>
        <taxon>Dikarya</taxon>
        <taxon>Basidiomycota</taxon>
        <taxon>Agaricomycotina</taxon>
        <taxon>Agaricomycetes</taxon>
        <taxon>Cantharellales</taxon>
        <taxon>Ceratobasidiaceae</taxon>
        <taxon>Rhizoctonia</taxon>
    </lineage>
</organism>
<proteinExistence type="predicted"/>
<dbReference type="Proteomes" id="UP000663846">
    <property type="component" value="Unassembled WGS sequence"/>
</dbReference>
<feature type="region of interest" description="Disordered" evidence="1">
    <location>
        <begin position="1"/>
        <end position="20"/>
    </location>
</feature>
<gene>
    <name evidence="2" type="ORF">RDB_LOCUS68038</name>
</gene>
<evidence type="ECO:0000313" key="2">
    <source>
        <dbReference type="EMBL" id="CAE6410990.1"/>
    </source>
</evidence>